<protein>
    <submittedName>
        <fullName evidence="1">Uncharacterized protein</fullName>
    </submittedName>
</protein>
<sequence>MLDFTNLSPEPGEDCRICLYWDLDKLPEPMIQTYIANYDIKTLDICQYLGGH</sequence>
<dbReference type="AlphaFoldDB" id="A0A0B7B3Q1"/>
<reference evidence="1" key="1">
    <citation type="submission" date="2014-12" db="EMBL/GenBank/DDBJ databases">
        <title>Insight into the proteome of Arion vulgaris.</title>
        <authorList>
            <person name="Aradska J."/>
            <person name="Bulat T."/>
            <person name="Smidak R."/>
            <person name="Sarate P."/>
            <person name="Gangsoo J."/>
            <person name="Sialana F."/>
            <person name="Bilban M."/>
            <person name="Lubec G."/>
        </authorList>
    </citation>
    <scope>NUCLEOTIDE SEQUENCE</scope>
    <source>
        <tissue evidence="1">Skin</tissue>
    </source>
</reference>
<name>A0A0B7B3Q1_9EUPU</name>
<dbReference type="EMBL" id="HACG01039900">
    <property type="protein sequence ID" value="CEK86765.1"/>
    <property type="molecule type" value="Transcribed_RNA"/>
</dbReference>
<evidence type="ECO:0000313" key="1">
    <source>
        <dbReference type="EMBL" id="CEK86765.1"/>
    </source>
</evidence>
<gene>
    <name evidence="1" type="primary">ORF155603</name>
</gene>
<organism evidence="1">
    <name type="scientific">Arion vulgaris</name>
    <dbReference type="NCBI Taxonomy" id="1028688"/>
    <lineage>
        <taxon>Eukaryota</taxon>
        <taxon>Metazoa</taxon>
        <taxon>Spiralia</taxon>
        <taxon>Lophotrochozoa</taxon>
        <taxon>Mollusca</taxon>
        <taxon>Gastropoda</taxon>
        <taxon>Heterobranchia</taxon>
        <taxon>Euthyneura</taxon>
        <taxon>Panpulmonata</taxon>
        <taxon>Eupulmonata</taxon>
        <taxon>Stylommatophora</taxon>
        <taxon>Helicina</taxon>
        <taxon>Arionoidea</taxon>
        <taxon>Arionidae</taxon>
        <taxon>Arion</taxon>
    </lineage>
</organism>
<accession>A0A0B7B3Q1</accession>
<proteinExistence type="predicted"/>